<dbReference type="Gene3D" id="3.20.20.220">
    <property type="match status" value="1"/>
</dbReference>
<protein>
    <recommendedName>
        <fullName evidence="12">Methylenetetrahydrofolate reductase</fullName>
        <ecNumber evidence="12">1.5.1.54</ecNumber>
    </recommendedName>
</protein>
<dbReference type="PATRIC" id="fig|1195236.3.peg.5225"/>
<evidence type="ECO:0000256" key="4">
    <source>
        <dbReference type="ARBA" id="ARBA00022605"/>
    </source>
</evidence>
<evidence type="ECO:0000256" key="1">
    <source>
        <dbReference type="ARBA" id="ARBA00001974"/>
    </source>
</evidence>
<sequence>MIKDIYTQKRTVFSLEVFPPKNDTDILSVYSALDGLKALNPDFISITYGAGGSTSKRTMDIAAYVQKQCHINALAHLTCVSLDEILLGKFMEELKANQITNVLALRGDRPRDMTDGDFHSRPYKYASELVSIIRQNYGFCVGGACYPEVHPESRDQESDLYFLKAKIEAGTDFLLTQLFFDNSKFFSFYEKLRHAGISVPVSAGVMPITSINQIKTIVDLSGAYIPSRLKELFEKYRNDPEDFKKAGLEYAIEQIHELLHHGVQGIHLYTLNKVDTSTEIFKNL</sequence>
<evidence type="ECO:0000256" key="7">
    <source>
        <dbReference type="ARBA" id="ARBA00023002"/>
    </source>
</evidence>
<dbReference type="NCBIfam" id="TIGR00676">
    <property type="entry name" value="fadh2"/>
    <property type="match status" value="1"/>
</dbReference>
<evidence type="ECO:0000256" key="12">
    <source>
        <dbReference type="RuleBase" id="RU003862"/>
    </source>
</evidence>
<keyword evidence="14" id="KW-1185">Reference proteome</keyword>
<evidence type="ECO:0000256" key="6">
    <source>
        <dbReference type="ARBA" id="ARBA00022827"/>
    </source>
</evidence>
<evidence type="ECO:0000256" key="11">
    <source>
        <dbReference type="ARBA" id="ARBA00048628"/>
    </source>
</evidence>
<dbReference type="Pfam" id="PF02219">
    <property type="entry name" value="MTHFR"/>
    <property type="match status" value="1"/>
</dbReference>
<dbReference type="STRING" id="1195236.CTER_5031"/>
<evidence type="ECO:0000256" key="10">
    <source>
        <dbReference type="ARBA" id="ARBA00034478"/>
    </source>
</evidence>
<proteinExistence type="inferred from homology"/>
<comment type="caution">
    <text evidence="13">The sequence shown here is derived from an EMBL/GenBank/DDBJ whole genome shotgun (WGS) entry which is preliminary data.</text>
</comment>
<comment type="pathway">
    <text evidence="10">Amino-acid biosynthesis; L-methionine biosynthesis via de novo pathway.</text>
</comment>
<keyword evidence="5 12" id="KW-0285">Flavoprotein</keyword>
<dbReference type="EMBL" id="AORV01000068">
    <property type="protein sequence ID" value="EMS69264.1"/>
    <property type="molecule type" value="Genomic_DNA"/>
</dbReference>
<dbReference type="UniPathway" id="UPA00193"/>
<keyword evidence="6 12" id="KW-0274">FAD</keyword>
<dbReference type="GO" id="GO:0035999">
    <property type="term" value="P:tetrahydrofolate interconversion"/>
    <property type="evidence" value="ECO:0007669"/>
    <property type="project" value="UniProtKB-UniPathway"/>
</dbReference>
<dbReference type="CDD" id="cd00537">
    <property type="entry name" value="MTHFR"/>
    <property type="match status" value="1"/>
</dbReference>
<dbReference type="Proteomes" id="UP000014155">
    <property type="component" value="Unassembled WGS sequence"/>
</dbReference>
<gene>
    <name evidence="13" type="ORF">CTER_5031</name>
</gene>
<dbReference type="PANTHER" id="PTHR45754">
    <property type="entry name" value="METHYLENETETRAHYDROFOLATE REDUCTASE"/>
    <property type="match status" value="1"/>
</dbReference>
<name>S0FJG6_RUMCE</name>
<evidence type="ECO:0000313" key="13">
    <source>
        <dbReference type="EMBL" id="EMS69264.1"/>
    </source>
</evidence>
<dbReference type="InterPro" id="IPR004620">
    <property type="entry name" value="MTHF_reductase_bac"/>
</dbReference>
<dbReference type="SUPFAM" id="SSF51730">
    <property type="entry name" value="FAD-linked oxidoreductase"/>
    <property type="match status" value="1"/>
</dbReference>
<comment type="pathway">
    <text evidence="2 12">One-carbon metabolism; tetrahydrofolate interconversion.</text>
</comment>
<dbReference type="InterPro" id="IPR029041">
    <property type="entry name" value="FAD-linked_oxidoreductase-like"/>
</dbReference>
<dbReference type="AlphaFoldDB" id="S0FJG6"/>
<keyword evidence="4" id="KW-0028">Amino-acid biosynthesis</keyword>
<keyword evidence="7 12" id="KW-0560">Oxidoreductase</keyword>
<reference evidence="13 14" key="1">
    <citation type="journal article" date="2013" name="Genome Announc.">
        <title>Draft Genome Sequence of the Cellulolytic, Mesophilic, Anaerobic Bacterium Clostridium termitidis Strain CT1112 (DSM 5398).</title>
        <authorList>
            <person name="Lal S."/>
            <person name="Ramachandran U."/>
            <person name="Zhang X."/>
            <person name="Munir R."/>
            <person name="Sparling R."/>
            <person name="Levin D.B."/>
        </authorList>
    </citation>
    <scope>NUCLEOTIDE SEQUENCE [LARGE SCALE GENOMIC DNA]</scope>
    <source>
        <strain evidence="13 14">CT1112</strain>
    </source>
</reference>
<keyword evidence="8" id="KW-0520">NAD</keyword>
<dbReference type="GO" id="GO:0071949">
    <property type="term" value="F:FAD binding"/>
    <property type="evidence" value="ECO:0007669"/>
    <property type="project" value="TreeGrafter"/>
</dbReference>
<keyword evidence="9" id="KW-0486">Methionine biosynthesis</keyword>
<dbReference type="GO" id="GO:0106312">
    <property type="term" value="F:methylenetetrahydrofolate reductase (NADH) activity"/>
    <property type="evidence" value="ECO:0007669"/>
    <property type="project" value="UniProtKB-EC"/>
</dbReference>
<dbReference type="InterPro" id="IPR003171">
    <property type="entry name" value="Mehydrof_redctse-like"/>
</dbReference>
<evidence type="ECO:0000256" key="2">
    <source>
        <dbReference type="ARBA" id="ARBA00004777"/>
    </source>
</evidence>
<evidence type="ECO:0000256" key="5">
    <source>
        <dbReference type="ARBA" id="ARBA00022630"/>
    </source>
</evidence>
<dbReference type="GO" id="GO:0005829">
    <property type="term" value="C:cytosol"/>
    <property type="evidence" value="ECO:0007669"/>
    <property type="project" value="InterPro"/>
</dbReference>
<evidence type="ECO:0000313" key="14">
    <source>
        <dbReference type="Proteomes" id="UP000014155"/>
    </source>
</evidence>
<evidence type="ECO:0000256" key="3">
    <source>
        <dbReference type="ARBA" id="ARBA00006743"/>
    </source>
</evidence>
<dbReference type="GO" id="GO:0009086">
    <property type="term" value="P:methionine biosynthetic process"/>
    <property type="evidence" value="ECO:0007669"/>
    <property type="project" value="UniProtKB-KW"/>
</dbReference>
<dbReference type="PANTHER" id="PTHR45754:SF3">
    <property type="entry name" value="METHYLENETETRAHYDROFOLATE REDUCTASE (NADPH)"/>
    <property type="match status" value="1"/>
</dbReference>
<comment type="similarity">
    <text evidence="3 12">Belongs to the methylenetetrahydrofolate reductase family.</text>
</comment>
<comment type="cofactor">
    <cofactor evidence="1 12">
        <name>FAD</name>
        <dbReference type="ChEBI" id="CHEBI:57692"/>
    </cofactor>
</comment>
<dbReference type="eggNOG" id="COG0685">
    <property type="taxonomic scope" value="Bacteria"/>
</dbReference>
<accession>S0FJG6</accession>
<dbReference type="EC" id="1.5.1.54" evidence="12"/>
<comment type="catalytic activity">
    <reaction evidence="11">
        <text>(6S)-5-methyl-5,6,7,8-tetrahydrofolate + NAD(+) = (6R)-5,10-methylene-5,6,7,8-tetrahydrofolate + NADH + H(+)</text>
        <dbReference type="Rhea" id="RHEA:19821"/>
        <dbReference type="ChEBI" id="CHEBI:15378"/>
        <dbReference type="ChEBI" id="CHEBI:15636"/>
        <dbReference type="ChEBI" id="CHEBI:18608"/>
        <dbReference type="ChEBI" id="CHEBI:57540"/>
        <dbReference type="ChEBI" id="CHEBI:57945"/>
        <dbReference type="EC" id="1.5.1.54"/>
    </reaction>
    <physiologicalReaction direction="right-to-left" evidence="11">
        <dbReference type="Rhea" id="RHEA:19823"/>
    </physiologicalReaction>
</comment>
<evidence type="ECO:0000256" key="9">
    <source>
        <dbReference type="ARBA" id="ARBA00023167"/>
    </source>
</evidence>
<dbReference type="RefSeq" id="WP_004630540.1">
    <property type="nucleotide sequence ID" value="NZ_AORV01000068.1"/>
</dbReference>
<evidence type="ECO:0000256" key="8">
    <source>
        <dbReference type="ARBA" id="ARBA00023027"/>
    </source>
</evidence>
<organism evidence="13 14">
    <name type="scientific">Ruminiclostridium cellobioparum subsp. termitidis CT1112</name>
    <dbReference type="NCBI Taxonomy" id="1195236"/>
    <lineage>
        <taxon>Bacteria</taxon>
        <taxon>Bacillati</taxon>
        <taxon>Bacillota</taxon>
        <taxon>Clostridia</taxon>
        <taxon>Eubacteriales</taxon>
        <taxon>Oscillospiraceae</taxon>
        <taxon>Ruminiclostridium</taxon>
    </lineage>
</organism>